<keyword evidence="2 8" id="KW-0812">Transmembrane</keyword>
<evidence type="ECO:0000256" key="8">
    <source>
        <dbReference type="SAM" id="Phobius"/>
    </source>
</evidence>
<dbReference type="OrthoDB" id="240298at2759"/>
<gene>
    <name evidence="9" type="ORF">RFI_02149</name>
</gene>
<evidence type="ECO:0000256" key="7">
    <source>
        <dbReference type="ARBA" id="ARBA00038105"/>
    </source>
</evidence>
<evidence type="ECO:0000256" key="4">
    <source>
        <dbReference type="ARBA" id="ARBA00022989"/>
    </source>
</evidence>
<evidence type="ECO:0000313" key="9">
    <source>
        <dbReference type="EMBL" id="ETO34925.1"/>
    </source>
</evidence>
<comment type="similarity">
    <text evidence="7">Belongs to the TIM14 family.</text>
</comment>
<dbReference type="PANTHER" id="PTHR12763:SF28">
    <property type="entry name" value="GEO10507P1-RELATED"/>
    <property type="match status" value="1"/>
</dbReference>
<keyword evidence="5" id="KW-0496">Mitochondrion</keyword>
<comment type="caution">
    <text evidence="9">The sequence shown here is derived from an EMBL/GenBank/DDBJ whole genome shotgun (WGS) entry which is preliminary data.</text>
</comment>
<dbReference type="SUPFAM" id="SSF46565">
    <property type="entry name" value="Chaperone J-domain"/>
    <property type="match status" value="1"/>
</dbReference>
<evidence type="ECO:0000256" key="5">
    <source>
        <dbReference type="ARBA" id="ARBA00023128"/>
    </source>
</evidence>
<evidence type="ECO:0000313" key="10">
    <source>
        <dbReference type="Proteomes" id="UP000023152"/>
    </source>
</evidence>
<organism evidence="9 10">
    <name type="scientific">Reticulomyxa filosa</name>
    <dbReference type="NCBI Taxonomy" id="46433"/>
    <lineage>
        <taxon>Eukaryota</taxon>
        <taxon>Sar</taxon>
        <taxon>Rhizaria</taxon>
        <taxon>Retaria</taxon>
        <taxon>Foraminifera</taxon>
        <taxon>Monothalamids</taxon>
        <taxon>Reticulomyxidae</taxon>
        <taxon>Reticulomyxa</taxon>
    </lineage>
</organism>
<reference evidence="9 10" key="1">
    <citation type="journal article" date="2013" name="Curr. Biol.">
        <title>The Genome of the Foraminiferan Reticulomyxa filosa.</title>
        <authorList>
            <person name="Glockner G."/>
            <person name="Hulsmann N."/>
            <person name="Schleicher M."/>
            <person name="Noegel A.A."/>
            <person name="Eichinger L."/>
            <person name="Gallinger C."/>
            <person name="Pawlowski J."/>
            <person name="Sierra R."/>
            <person name="Euteneuer U."/>
            <person name="Pillet L."/>
            <person name="Moustafa A."/>
            <person name="Platzer M."/>
            <person name="Groth M."/>
            <person name="Szafranski K."/>
            <person name="Schliwa M."/>
        </authorList>
    </citation>
    <scope>NUCLEOTIDE SEQUENCE [LARGE SCALE GENOMIC DNA]</scope>
</reference>
<feature type="transmembrane region" description="Helical" evidence="8">
    <location>
        <begin position="77"/>
        <end position="97"/>
    </location>
</feature>
<dbReference type="PANTHER" id="PTHR12763">
    <property type="match status" value="1"/>
</dbReference>
<dbReference type="EMBL" id="ASPP01002141">
    <property type="protein sequence ID" value="ETO34925.1"/>
    <property type="molecule type" value="Genomic_DNA"/>
</dbReference>
<evidence type="ECO:0000256" key="2">
    <source>
        <dbReference type="ARBA" id="ARBA00022692"/>
    </source>
</evidence>
<dbReference type="Proteomes" id="UP000023152">
    <property type="component" value="Unassembled WGS sequence"/>
</dbReference>
<evidence type="ECO:0000256" key="1">
    <source>
        <dbReference type="ARBA" id="ARBA00004434"/>
    </source>
</evidence>
<dbReference type="GO" id="GO:0001671">
    <property type="term" value="F:ATPase activator activity"/>
    <property type="evidence" value="ECO:0007669"/>
    <property type="project" value="TreeGrafter"/>
</dbReference>
<comment type="subcellular location">
    <subcellularLocation>
        <location evidence="1">Mitochondrion inner membrane</location>
        <topology evidence="1">Single-pass membrane protein</topology>
    </subcellularLocation>
</comment>
<keyword evidence="10" id="KW-1185">Reference proteome</keyword>
<keyword evidence="6 8" id="KW-0472">Membrane</keyword>
<dbReference type="CDD" id="cd06257">
    <property type="entry name" value="DnaJ"/>
    <property type="match status" value="1"/>
</dbReference>
<accession>X6P8T2</accession>
<dbReference type="GO" id="GO:0001405">
    <property type="term" value="C:PAM complex, Tim23 associated import motor"/>
    <property type="evidence" value="ECO:0007669"/>
    <property type="project" value="TreeGrafter"/>
</dbReference>
<dbReference type="Gene3D" id="1.10.287.110">
    <property type="entry name" value="DnaJ domain"/>
    <property type="match status" value="1"/>
</dbReference>
<proteinExistence type="inferred from homology"/>
<dbReference type="AlphaFoldDB" id="X6P8T2"/>
<protein>
    <submittedName>
        <fullName evidence="9">Mitochondrial import inner membrane translocase subunit TIM14</fullName>
    </submittedName>
</protein>
<sequence length="138" mass="16022">MDANEAALLLGVHINAPKKKIDERFRKLMVLNHPDCGGSPYLAAKINEAKATVFNHNFLKLRKIFIACTQKTNAKEFFVFLFLTVIVFKFYLFLSLLKKKKKLLRLQTGYCQKTSKLKFGDSFILDKFLHWMKSSTKE</sequence>
<evidence type="ECO:0000256" key="6">
    <source>
        <dbReference type="ARBA" id="ARBA00023136"/>
    </source>
</evidence>
<dbReference type="GO" id="GO:0030150">
    <property type="term" value="P:protein import into mitochondrial matrix"/>
    <property type="evidence" value="ECO:0007669"/>
    <property type="project" value="TreeGrafter"/>
</dbReference>
<keyword evidence="3" id="KW-0999">Mitochondrion inner membrane</keyword>
<keyword evidence="4 8" id="KW-1133">Transmembrane helix</keyword>
<evidence type="ECO:0000256" key="3">
    <source>
        <dbReference type="ARBA" id="ARBA00022792"/>
    </source>
</evidence>
<name>X6P8T2_RETFI</name>
<dbReference type="InterPro" id="IPR036869">
    <property type="entry name" value="J_dom_sf"/>
</dbReference>
<dbReference type="InterPro" id="IPR001623">
    <property type="entry name" value="DnaJ_domain"/>
</dbReference>
<dbReference type="FunFam" id="1.10.287.110:FF:000001">
    <property type="entry name" value="Import inner membrane translocase subunit tim14"/>
    <property type="match status" value="1"/>
</dbReference>